<dbReference type="RefSeq" id="WP_269027404.1">
    <property type="nucleotide sequence ID" value="NZ_BAABDP010000004.1"/>
</dbReference>
<name>A0A9Q4IGQ4_9CORY</name>
<keyword evidence="2" id="KW-1185">Reference proteome</keyword>
<reference evidence="1" key="1">
    <citation type="submission" date="2022-08" db="EMBL/GenBank/DDBJ databases">
        <title>Corynebacterium sp. nov., isolated from clinical breast specimens.</title>
        <authorList>
            <person name="Zhang T."/>
        </authorList>
    </citation>
    <scope>NUCLEOTIDE SEQUENCE</scope>
    <source>
        <strain evidence="1">CCUG 57942</strain>
    </source>
</reference>
<evidence type="ECO:0000313" key="2">
    <source>
        <dbReference type="Proteomes" id="UP001071110"/>
    </source>
</evidence>
<accession>A0A9Q4IGQ4</accession>
<proteinExistence type="predicted"/>
<protein>
    <submittedName>
        <fullName evidence="1">DUF6290 family protein</fullName>
    </submittedName>
</protein>
<sequence length="70" mass="8146">MFLRVRLSSEEASLVTKLARAEGVTVSEFARSAIAERIEDLQDLQELRSAVEFDSDKRFTMDEIYWEFGR</sequence>
<dbReference type="InterPro" id="IPR046257">
    <property type="entry name" value="DUF6290"/>
</dbReference>
<evidence type="ECO:0000313" key="1">
    <source>
        <dbReference type="EMBL" id="MCZ2220633.1"/>
    </source>
</evidence>
<dbReference type="Pfam" id="PF19807">
    <property type="entry name" value="DUF6290"/>
    <property type="match status" value="1"/>
</dbReference>
<comment type="caution">
    <text evidence="1">The sequence shown here is derived from an EMBL/GenBank/DDBJ whole genome shotgun (WGS) entry which is preliminary data.</text>
</comment>
<gene>
    <name evidence="1" type="ORF">NUW87_04500</name>
</gene>
<dbReference type="Proteomes" id="UP001071110">
    <property type="component" value="Unassembled WGS sequence"/>
</dbReference>
<organism evidence="1 2">
    <name type="scientific">Corynebacterium pilbarense</name>
    <dbReference type="NCBI Taxonomy" id="1288393"/>
    <lineage>
        <taxon>Bacteria</taxon>
        <taxon>Bacillati</taxon>
        <taxon>Actinomycetota</taxon>
        <taxon>Actinomycetes</taxon>
        <taxon>Mycobacteriales</taxon>
        <taxon>Corynebacteriaceae</taxon>
        <taxon>Corynebacterium</taxon>
    </lineage>
</organism>
<dbReference type="AlphaFoldDB" id="A0A9Q4IGQ4"/>
<dbReference type="NCBIfam" id="NF046040">
    <property type="entry name" value="RelB_antitoxin"/>
    <property type="match status" value="1"/>
</dbReference>
<dbReference type="EMBL" id="JANRML010000003">
    <property type="protein sequence ID" value="MCZ2220633.1"/>
    <property type="molecule type" value="Genomic_DNA"/>
</dbReference>